<dbReference type="PANTHER" id="PTHR42966">
    <property type="entry name" value="N-ACETYLNEURAMINATE SYNTHASE"/>
    <property type="match status" value="1"/>
</dbReference>
<proteinExistence type="predicted"/>
<dbReference type="Gene3D" id="3.20.20.70">
    <property type="entry name" value="Aldolase class I"/>
    <property type="match status" value="1"/>
</dbReference>
<dbReference type="PROSITE" id="PS50844">
    <property type="entry name" value="AFP_LIKE"/>
    <property type="match status" value="1"/>
</dbReference>
<dbReference type="Pfam" id="PF08666">
    <property type="entry name" value="SAF"/>
    <property type="match status" value="1"/>
</dbReference>
<dbReference type="STRING" id="1227482.C469_03565"/>
<dbReference type="AlphaFoldDB" id="M0NYT6"/>
<dbReference type="SUPFAM" id="SSF51569">
    <property type="entry name" value="Aldolase"/>
    <property type="match status" value="1"/>
</dbReference>
<dbReference type="InterPro" id="IPR006190">
    <property type="entry name" value="SAF_AFP_Neu5Ac"/>
</dbReference>
<gene>
    <name evidence="2" type="ORF">C469_03565</name>
</gene>
<organism evidence="2 3">
    <name type="scientific">Halorubrum lipolyticum DSM 21995</name>
    <dbReference type="NCBI Taxonomy" id="1227482"/>
    <lineage>
        <taxon>Archaea</taxon>
        <taxon>Methanobacteriati</taxon>
        <taxon>Methanobacteriota</taxon>
        <taxon>Stenosarchaea group</taxon>
        <taxon>Halobacteria</taxon>
        <taxon>Halobacteriales</taxon>
        <taxon>Haloferacaceae</taxon>
        <taxon>Halorubrum</taxon>
    </lineage>
</organism>
<dbReference type="GO" id="GO:0047444">
    <property type="term" value="F:N-acylneuraminate-9-phosphate synthase activity"/>
    <property type="evidence" value="ECO:0007669"/>
    <property type="project" value="TreeGrafter"/>
</dbReference>
<sequence>MKINGTTIDDPKDPYLIAEIGVNHFDIAEKHEIPPLDAAKKMVTEAAEAGVDAVKFQSYSADRLASKQSPAYWDTEEESTETQYELFEQYDDFGRDEFEEIARWTHENHDIDFLSTPFDFEAVDYLEDLVPAYKIASADITNHPLIRHIAQKEKPILLSTGASTIGEIDDAVQVIEEETPDPELALLHCILQYPTDPENANLGMIHHLDQVYPEYTAGYSDHVPPDENMNTLLNSIFHGAQVIEKHFTLDKSLKGNDHYHAMDERDTQIFCENLRILNTTTGIFRKKPINVEHDSRKHARRSLVAAKKLDEGEKITREDISIKRPGTGISPEMIEILIGRSTQSKVRKDEIITWDKVL</sequence>
<dbReference type="InterPro" id="IPR013132">
    <property type="entry name" value="PseI/NeuA/B-like_N"/>
</dbReference>
<dbReference type="InterPro" id="IPR057736">
    <property type="entry name" value="SAF_PseI/NeuA/NeuB"/>
</dbReference>
<accession>M0NYT6</accession>
<evidence type="ECO:0000313" key="2">
    <source>
        <dbReference type="EMBL" id="EMA63067.1"/>
    </source>
</evidence>
<dbReference type="EMBL" id="AOJG01000009">
    <property type="protein sequence ID" value="EMA63067.1"/>
    <property type="molecule type" value="Genomic_DNA"/>
</dbReference>
<dbReference type="InterPro" id="IPR036732">
    <property type="entry name" value="AFP_Neu5c_C_sf"/>
</dbReference>
<dbReference type="SUPFAM" id="SSF51269">
    <property type="entry name" value="AFP III-like domain"/>
    <property type="match status" value="1"/>
</dbReference>
<dbReference type="InterPro" id="IPR013785">
    <property type="entry name" value="Aldolase_TIM"/>
</dbReference>
<comment type="caution">
    <text evidence="2">The sequence shown here is derived from an EMBL/GenBank/DDBJ whole genome shotgun (WGS) entry which is preliminary data.</text>
</comment>
<dbReference type="PANTHER" id="PTHR42966:SF1">
    <property type="entry name" value="SIALIC ACID SYNTHASE"/>
    <property type="match status" value="1"/>
</dbReference>
<dbReference type="OrthoDB" id="71219at2157"/>
<evidence type="ECO:0000313" key="3">
    <source>
        <dbReference type="Proteomes" id="UP000011650"/>
    </source>
</evidence>
<protein>
    <submittedName>
        <fullName evidence="2">NeuB family protein</fullName>
    </submittedName>
</protein>
<dbReference type="Proteomes" id="UP000011650">
    <property type="component" value="Unassembled WGS sequence"/>
</dbReference>
<dbReference type="GO" id="GO:0016051">
    <property type="term" value="P:carbohydrate biosynthetic process"/>
    <property type="evidence" value="ECO:0007669"/>
    <property type="project" value="InterPro"/>
</dbReference>
<dbReference type="InterPro" id="IPR051690">
    <property type="entry name" value="PseI-like"/>
</dbReference>
<dbReference type="SMART" id="SM00858">
    <property type="entry name" value="SAF"/>
    <property type="match status" value="1"/>
</dbReference>
<feature type="domain" description="AFP-like" evidence="1">
    <location>
        <begin position="302"/>
        <end position="358"/>
    </location>
</feature>
<dbReference type="Pfam" id="PF03102">
    <property type="entry name" value="NeuB"/>
    <property type="match status" value="1"/>
</dbReference>
<name>M0NYT6_9EURY</name>
<reference evidence="2 3" key="1">
    <citation type="journal article" date="2014" name="PLoS Genet.">
        <title>Phylogenetically driven sequencing of extremely halophilic archaea reveals strategies for static and dynamic osmo-response.</title>
        <authorList>
            <person name="Becker E.A."/>
            <person name="Seitzer P.M."/>
            <person name="Tritt A."/>
            <person name="Larsen D."/>
            <person name="Krusor M."/>
            <person name="Yao A.I."/>
            <person name="Wu D."/>
            <person name="Madern D."/>
            <person name="Eisen J.A."/>
            <person name="Darling A.E."/>
            <person name="Facciotti M.T."/>
        </authorList>
    </citation>
    <scope>NUCLEOTIDE SEQUENCE [LARGE SCALE GENOMIC DNA]</scope>
    <source>
        <strain evidence="2 3">DSM 21995</strain>
    </source>
</reference>
<dbReference type="RefSeq" id="WP_008003914.1">
    <property type="nucleotide sequence ID" value="NZ_AOJG01000009.1"/>
</dbReference>
<dbReference type="PATRIC" id="fig|1227482.3.peg.713"/>
<keyword evidence="3" id="KW-1185">Reference proteome</keyword>
<dbReference type="Gene3D" id="3.90.1210.10">
    <property type="entry name" value="Antifreeze-like/N-acetylneuraminic acid synthase C-terminal domain"/>
    <property type="match status" value="1"/>
</dbReference>
<dbReference type="InterPro" id="IPR013974">
    <property type="entry name" value="SAF"/>
</dbReference>
<dbReference type="CDD" id="cd11615">
    <property type="entry name" value="SAF_NeuB_like"/>
    <property type="match status" value="1"/>
</dbReference>
<evidence type="ECO:0000259" key="1">
    <source>
        <dbReference type="PROSITE" id="PS50844"/>
    </source>
</evidence>